<dbReference type="InterPro" id="IPR055348">
    <property type="entry name" value="DctQ"/>
</dbReference>
<dbReference type="Pfam" id="PF04290">
    <property type="entry name" value="DctQ"/>
    <property type="match status" value="1"/>
</dbReference>
<keyword evidence="12" id="KW-1185">Reference proteome</keyword>
<evidence type="ECO:0000256" key="2">
    <source>
        <dbReference type="ARBA" id="ARBA00022448"/>
    </source>
</evidence>
<feature type="transmembrane region" description="Helical" evidence="9">
    <location>
        <begin position="134"/>
        <end position="153"/>
    </location>
</feature>
<feature type="transmembrane region" description="Helical" evidence="9">
    <location>
        <begin position="54"/>
        <end position="71"/>
    </location>
</feature>
<protein>
    <recommendedName>
        <fullName evidence="9">TRAP transporter small permease protein</fullName>
    </recommendedName>
</protein>
<feature type="domain" description="Tripartite ATP-independent periplasmic transporters DctQ component" evidence="10">
    <location>
        <begin position="30"/>
        <end position="159"/>
    </location>
</feature>
<accession>A0ABT7QMI4</accession>
<evidence type="ECO:0000256" key="1">
    <source>
        <dbReference type="ARBA" id="ARBA00004429"/>
    </source>
</evidence>
<evidence type="ECO:0000259" key="10">
    <source>
        <dbReference type="Pfam" id="PF04290"/>
    </source>
</evidence>
<comment type="function">
    <text evidence="9">Part of the tripartite ATP-independent periplasmic (TRAP) transport system.</text>
</comment>
<evidence type="ECO:0000256" key="7">
    <source>
        <dbReference type="ARBA" id="ARBA00023136"/>
    </source>
</evidence>
<dbReference type="PANTHER" id="PTHR35011:SF4">
    <property type="entry name" value="SLL1102 PROTEIN"/>
    <property type="match status" value="1"/>
</dbReference>
<dbReference type="EMBL" id="JANQAO010000003">
    <property type="protein sequence ID" value="MDM5147923.1"/>
    <property type="molecule type" value="Genomic_DNA"/>
</dbReference>
<comment type="similarity">
    <text evidence="8 9">Belongs to the TRAP transporter small permease family.</text>
</comment>
<organism evidence="11 12">
    <name type="scientific">Candidatus Doriopsillibacter californiensis</name>
    <dbReference type="NCBI Taxonomy" id="2970740"/>
    <lineage>
        <taxon>Bacteria</taxon>
        <taxon>Pseudomonadati</taxon>
        <taxon>Pseudomonadota</taxon>
        <taxon>Gammaproteobacteria</taxon>
        <taxon>Candidatus Tethybacterales</taxon>
        <taxon>Candidatus Persebacteraceae</taxon>
        <taxon>Candidatus Doriopsillibacter</taxon>
    </lineage>
</organism>
<evidence type="ECO:0000256" key="8">
    <source>
        <dbReference type="ARBA" id="ARBA00038436"/>
    </source>
</evidence>
<comment type="caution">
    <text evidence="11">The sequence shown here is derived from an EMBL/GenBank/DDBJ whole genome shotgun (WGS) entry which is preliminary data.</text>
</comment>
<feature type="transmembrane region" description="Helical" evidence="9">
    <location>
        <begin position="92"/>
        <end position="114"/>
    </location>
</feature>
<keyword evidence="7 9" id="KW-0472">Membrane</keyword>
<proteinExistence type="inferred from homology"/>
<evidence type="ECO:0000256" key="9">
    <source>
        <dbReference type="RuleBase" id="RU369079"/>
    </source>
</evidence>
<evidence type="ECO:0000256" key="5">
    <source>
        <dbReference type="ARBA" id="ARBA00022692"/>
    </source>
</evidence>
<keyword evidence="3" id="KW-1003">Cell membrane</keyword>
<dbReference type="Proteomes" id="UP001168167">
    <property type="component" value="Unassembled WGS sequence"/>
</dbReference>
<comment type="subunit">
    <text evidence="9">The complex comprises the extracytoplasmic solute receptor protein and the two transmembrane proteins.</text>
</comment>
<gene>
    <name evidence="11" type="ORF">NQX30_06020</name>
</gene>
<keyword evidence="2 9" id="KW-0813">Transport</keyword>
<dbReference type="PANTHER" id="PTHR35011">
    <property type="entry name" value="2,3-DIKETO-L-GULONATE TRAP TRANSPORTER SMALL PERMEASE PROTEIN YIAM"/>
    <property type="match status" value="1"/>
</dbReference>
<reference evidence="11" key="2">
    <citation type="journal article" date="2023" name="Microbiome">
        <title>Synthase-selected sorting approach identifies a beta-lactone synthase in a nudibranch symbiotic bacterium.</title>
        <authorList>
            <person name="Dzunkova M."/>
            <person name="La Clair J.J."/>
            <person name="Tyml T."/>
            <person name="Doud D."/>
            <person name="Schulz F."/>
            <person name="Piquer-Esteban S."/>
            <person name="Porcel Sanchis D."/>
            <person name="Osborn A."/>
            <person name="Robinson D."/>
            <person name="Louie K.B."/>
            <person name="Bowen B.P."/>
            <person name="Bowers R.M."/>
            <person name="Lee J."/>
            <person name="Arnau V."/>
            <person name="Diaz-Villanueva W."/>
            <person name="Stepanauskas R."/>
            <person name="Gosliner T."/>
            <person name="Date S.V."/>
            <person name="Northen T.R."/>
            <person name="Cheng J.F."/>
            <person name="Burkart M.D."/>
            <person name="Woyke T."/>
        </authorList>
    </citation>
    <scope>NUCLEOTIDE SEQUENCE</scope>
    <source>
        <strain evidence="11">Df01</strain>
    </source>
</reference>
<evidence type="ECO:0000313" key="11">
    <source>
        <dbReference type="EMBL" id="MDM5147923.1"/>
    </source>
</evidence>
<sequence>MRILLNRFAGAADAFNEYLGRALSYFLPVMVTITLVIIICATVFRIGWVWLQETVTYMHAILFTLAAAYTLRHDEHVRMDVFYIGLSKKNKAWVNLCGVLFMLTPTCIVTIFYAVPYVRDSWSVFEHSMEGDGLPAVFLLKTCIPIMAALLLLQGAAIAAKALLIIFPPTIANTD</sequence>
<keyword evidence="6 9" id="KW-1133">Transmembrane helix</keyword>
<keyword evidence="5 9" id="KW-0812">Transmembrane</keyword>
<name>A0ABT7QMI4_9GAMM</name>
<reference evidence="11" key="1">
    <citation type="submission" date="2022-08" db="EMBL/GenBank/DDBJ databases">
        <authorList>
            <person name="Dzunkova M."/>
            <person name="La Clair J."/>
            <person name="Tyml T."/>
            <person name="Doud D."/>
            <person name="Schulz F."/>
            <person name="Piquer S."/>
            <person name="Porcel Sanchis D."/>
            <person name="Osborn A."/>
            <person name="Robinson D."/>
            <person name="Louie K.B."/>
            <person name="Bowen B.P."/>
            <person name="Bowers R."/>
            <person name="Lee J."/>
            <person name="Arnau Llombart V."/>
            <person name="Diaz Villanueva W."/>
            <person name="Gosliner T."/>
            <person name="Northen T."/>
            <person name="Cheng J.-F."/>
            <person name="Burkart M.D."/>
            <person name="Woyke T."/>
        </authorList>
    </citation>
    <scope>NUCLEOTIDE SEQUENCE</scope>
    <source>
        <strain evidence="11">Df01</strain>
    </source>
</reference>
<evidence type="ECO:0000256" key="3">
    <source>
        <dbReference type="ARBA" id="ARBA00022475"/>
    </source>
</evidence>
<evidence type="ECO:0000256" key="6">
    <source>
        <dbReference type="ARBA" id="ARBA00022989"/>
    </source>
</evidence>
<evidence type="ECO:0000256" key="4">
    <source>
        <dbReference type="ARBA" id="ARBA00022519"/>
    </source>
</evidence>
<evidence type="ECO:0000313" key="12">
    <source>
        <dbReference type="Proteomes" id="UP001168167"/>
    </source>
</evidence>
<dbReference type="InterPro" id="IPR007387">
    <property type="entry name" value="TRAP_DctQ"/>
</dbReference>
<feature type="transmembrane region" description="Helical" evidence="9">
    <location>
        <begin position="25"/>
        <end position="48"/>
    </location>
</feature>
<comment type="subcellular location">
    <subcellularLocation>
        <location evidence="1 9">Cell inner membrane</location>
        <topology evidence="1 9">Multi-pass membrane protein</topology>
    </subcellularLocation>
</comment>
<keyword evidence="4 9" id="KW-0997">Cell inner membrane</keyword>